<gene>
    <name evidence="2" type="ORF">RhiXN_11376</name>
</gene>
<dbReference type="Proteomes" id="UP000650533">
    <property type="component" value="Chromosome 12"/>
</dbReference>
<evidence type="ECO:0000313" key="2">
    <source>
        <dbReference type="EMBL" id="QRW24464.1"/>
    </source>
</evidence>
<dbReference type="EMBL" id="CP059669">
    <property type="protein sequence ID" value="QRW24464.1"/>
    <property type="molecule type" value="Genomic_DNA"/>
</dbReference>
<proteinExistence type="predicted"/>
<dbReference type="GeneID" id="67033654"/>
<dbReference type="AlphaFoldDB" id="A0A8H8T097"/>
<evidence type="ECO:0000256" key="1">
    <source>
        <dbReference type="SAM" id="MobiDB-lite"/>
    </source>
</evidence>
<reference evidence="2" key="1">
    <citation type="submission" date="2020-05" db="EMBL/GenBank/DDBJ databases">
        <title>Evolutionary and genomic comparisons of hybrid uninucleate and nonhybrid Rhizoctonia fungi.</title>
        <authorList>
            <person name="Li C."/>
            <person name="Chen X."/>
        </authorList>
    </citation>
    <scope>NUCLEOTIDE SEQUENCE</scope>
    <source>
        <strain evidence="2">AG-1 IA</strain>
    </source>
</reference>
<organism evidence="2 3">
    <name type="scientific">Rhizoctonia solani</name>
    <dbReference type="NCBI Taxonomy" id="456999"/>
    <lineage>
        <taxon>Eukaryota</taxon>
        <taxon>Fungi</taxon>
        <taxon>Dikarya</taxon>
        <taxon>Basidiomycota</taxon>
        <taxon>Agaricomycotina</taxon>
        <taxon>Agaricomycetes</taxon>
        <taxon>Cantharellales</taxon>
        <taxon>Ceratobasidiaceae</taxon>
        <taxon>Rhizoctonia</taxon>
    </lineage>
</organism>
<dbReference type="RefSeq" id="XP_043184701.1">
    <property type="nucleotide sequence ID" value="XM_043331191.1"/>
</dbReference>
<dbReference type="KEGG" id="rsx:RhiXN_11376"/>
<protein>
    <submittedName>
        <fullName evidence="2">RhoGEF domain protein</fullName>
    </submittedName>
</protein>
<feature type="region of interest" description="Disordered" evidence="1">
    <location>
        <begin position="82"/>
        <end position="101"/>
    </location>
</feature>
<evidence type="ECO:0000313" key="3">
    <source>
        <dbReference type="Proteomes" id="UP000650533"/>
    </source>
</evidence>
<sequence length="182" mass="20206">MMIVGKLHELHPVPKDLFWYPIYCPFNPRSHVGQVPSHGNLAQWPLNGYAEDAFDTPKDLHCRTTKVDGSPLFGRLSTEKSYLKPTSDPASGLNAGEETRTATTEPKVVITGLDALSQFHKQGFLPYLIDAAHTPKRLLLKKSPSRTAVISDPEDASSHVTVSGQLENLARYFRTQVSWPLV</sequence>
<name>A0A8H8T097_9AGAM</name>
<accession>A0A8H8T097</accession>